<dbReference type="RefSeq" id="WP_012566315.1">
    <property type="nucleotide sequence ID" value="NC_011420.2"/>
</dbReference>
<evidence type="ECO:0000313" key="2">
    <source>
        <dbReference type="Proteomes" id="UP000001591"/>
    </source>
</evidence>
<dbReference type="eggNOG" id="COG0640">
    <property type="taxonomic scope" value="Bacteria"/>
</dbReference>
<dbReference type="InterPro" id="IPR036390">
    <property type="entry name" value="WH_DNA-bd_sf"/>
</dbReference>
<dbReference type="EMBL" id="CP000613">
    <property type="protein sequence ID" value="ACI98526.1"/>
    <property type="molecule type" value="Genomic_DNA"/>
</dbReference>
<name>B6IME7_RHOCS</name>
<protein>
    <submittedName>
        <fullName evidence="1">E or D</fullName>
    </submittedName>
</protein>
<dbReference type="AlphaFoldDB" id="B6IME7"/>
<dbReference type="OrthoDB" id="7855192at2"/>
<reference evidence="1 2" key="1">
    <citation type="journal article" date="2010" name="BMC Genomics">
        <title>Metabolic flexibility revealed in the genome of the cyst-forming alpha-1 proteobacterium Rhodospirillum centenum.</title>
        <authorList>
            <person name="Lu Y.K."/>
            <person name="Marden J."/>
            <person name="Han M."/>
            <person name="Swingley W.D."/>
            <person name="Mastrian S.D."/>
            <person name="Chowdhury S.R."/>
            <person name="Hao J."/>
            <person name="Helmy T."/>
            <person name="Kim S."/>
            <person name="Kurdoglu A.A."/>
            <person name="Matthies H.J."/>
            <person name="Rollo D."/>
            <person name="Stothard P."/>
            <person name="Blankenship R.E."/>
            <person name="Bauer C.E."/>
            <person name="Touchman J.W."/>
        </authorList>
    </citation>
    <scope>NUCLEOTIDE SEQUENCE [LARGE SCALE GENOMIC DNA]</scope>
    <source>
        <strain evidence="2">ATCC 51521 / SW</strain>
    </source>
</reference>
<accession>B6IME7</accession>
<dbReference type="SUPFAM" id="SSF46785">
    <property type="entry name" value="Winged helix' DNA-binding domain"/>
    <property type="match status" value="1"/>
</dbReference>
<dbReference type="HOGENOM" id="CLU_176097_1_1_5"/>
<organism evidence="1 2">
    <name type="scientific">Rhodospirillum centenum (strain ATCC 51521 / SW)</name>
    <dbReference type="NCBI Taxonomy" id="414684"/>
    <lineage>
        <taxon>Bacteria</taxon>
        <taxon>Pseudomonadati</taxon>
        <taxon>Pseudomonadota</taxon>
        <taxon>Alphaproteobacteria</taxon>
        <taxon>Rhodospirillales</taxon>
        <taxon>Rhodospirillaceae</taxon>
        <taxon>Rhodospirillum</taxon>
    </lineage>
</organism>
<gene>
    <name evidence="1" type="ordered locus">RC1_1110</name>
</gene>
<keyword evidence="2" id="KW-1185">Reference proteome</keyword>
<dbReference type="Proteomes" id="UP000001591">
    <property type="component" value="Chromosome"/>
</dbReference>
<dbReference type="STRING" id="414684.RC1_1110"/>
<evidence type="ECO:0000313" key="1">
    <source>
        <dbReference type="EMBL" id="ACI98526.1"/>
    </source>
</evidence>
<sequence>MSYKDFVAEDRRLVILKLLEEDPGGSHNHAVLQEALRRWGHTVSRDVVKSDLAWLAEQALVSVQLVGDGDPYHVATITDRGCDVATGAATVPGVKHPRRRA</sequence>
<proteinExistence type="predicted"/>
<dbReference type="KEGG" id="rce:RC1_1110"/>